<evidence type="ECO:0000313" key="2">
    <source>
        <dbReference type="Proteomes" id="UP000629365"/>
    </source>
</evidence>
<comment type="caution">
    <text evidence="1">The sequence shown here is derived from an EMBL/GenBank/DDBJ whole genome shotgun (WGS) entry which is preliminary data.</text>
</comment>
<reference evidence="2" key="1">
    <citation type="journal article" date="2019" name="Int. J. Syst. Evol. Microbiol.">
        <title>The Global Catalogue of Microorganisms (GCM) 10K type strain sequencing project: providing services to taxonomists for standard genome sequencing and annotation.</title>
        <authorList>
            <consortium name="The Broad Institute Genomics Platform"/>
            <consortium name="The Broad Institute Genome Sequencing Center for Infectious Disease"/>
            <person name="Wu L."/>
            <person name="Ma J."/>
        </authorList>
    </citation>
    <scope>NUCLEOTIDE SEQUENCE [LARGE SCALE GENOMIC DNA]</scope>
    <source>
        <strain evidence="2">CCM 7640</strain>
    </source>
</reference>
<gene>
    <name evidence="1" type="ORF">GCM10007269_01280</name>
</gene>
<keyword evidence="2" id="KW-1185">Reference proteome</keyword>
<proteinExistence type="predicted"/>
<accession>A0ABQ1R946</accession>
<sequence>MSSDEDAEFERLYGAWRPRTPADATQLFRGYPGTWWIAGGWALEAFTGVQRHHEDIDPAVLREELPLLRRHLAGRLDAWSAFSGALRPLRPDDRPDALADDILPSGCGQLWTRVGAAQPWEYDILLSPGTAHEWVYKRDAALRMPLADALWERDGIRYLQPEIQLLYKAKGQRPKDDADFAATLPFLDDERCAWLRHALIRTIPGHDWIDHLPG</sequence>
<dbReference type="InterPro" id="IPR019646">
    <property type="entry name" value="Aminoglyc_AdlTrfase"/>
</dbReference>
<dbReference type="RefSeq" id="WP_188434604.1">
    <property type="nucleotide sequence ID" value="NZ_BMCM01000001.1"/>
</dbReference>
<dbReference type="EMBL" id="BMCM01000001">
    <property type="protein sequence ID" value="GGD61906.1"/>
    <property type="molecule type" value="Genomic_DNA"/>
</dbReference>
<dbReference type="Pfam" id="PF10706">
    <property type="entry name" value="Aminoglyc_resit"/>
    <property type="match status" value="1"/>
</dbReference>
<evidence type="ECO:0008006" key="3">
    <source>
        <dbReference type="Google" id="ProtNLM"/>
    </source>
</evidence>
<evidence type="ECO:0000313" key="1">
    <source>
        <dbReference type="EMBL" id="GGD61906.1"/>
    </source>
</evidence>
<dbReference type="Proteomes" id="UP000629365">
    <property type="component" value="Unassembled WGS sequence"/>
</dbReference>
<organism evidence="1 2">
    <name type="scientific">Microbacterium murale</name>
    <dbReference type="NCBI Taxonomy" id="1081040"/>
    <lineage>
        <taxon>Bacteria</taxon>
        <taxon>Bacillati</taxon>
        <taxon>Actinomycetota</taxon>
        <taxon>Actinomycetes</taxon>
        <taxon>Micrococcales</taxon>
        <taxon>Microbacteriaceae</taxon>
        <taxon>Microbacterium</taxon>
    </lineage>
</organism>
<protein>
    <recommendedName>
        <fullName evidence="3">Amino acid transporter</fullName>
    </recommendedName>
</protein>
<name>A0ABQ1R946_9MICO</name>
<dbReference type="Gene3D" id="3.30.460.40">
    <property type="match status" value="1"/>
</dbReference>